<organism evidence="9">
    <name type="scientific">Pectinophora gossypiella</name>
    <name type="common">Cotton pink bollworm</name>
    <name type="synonym">Depressaria gossypiella</name>
    <dbReference type="NCBI Taxonomy" id="13191"/>
    <lineage>
        <taxon>Eukaryota</taxon>
        <taxon>Metazoa</taxon>
        <taxon>Ecdysozoa</taxon>
        <taxon>Arthropoda</taxon>
        <taxon>Hexapoda</taxon>
        <taxon>Insecta</taxon>
        <taxon>Pterygota</taxon>
        <taxon>Neoptera</taxon>
        <taxon>Endopterygota</taxon>
        <taxon>Lepidoptera</taxon>
        <taxon>Glossata</taxon>
        <taxon>Ditrysia</taxon>
        <taxon>Gelechioidea</taxon>
        <taxon>Gelechiidae</taxon>
        <taxon>Apatetrinae</taxon>
        <taxon>Pectinophora</taxon>
    </lineage>
</organism>
<evidence type="ECO:0000256" key="2">
    <source>
        <dbReference type="ARBA" id="ARBA00022771"/>
    </source>
</evidence>
<evidence type="ECO:0000256" key="3">
    <source>
        <dbReference type="ARBA" id="ARBA00022833"/>
    </source>
</evidence>
<protein>
    <recommendedName>
        <fullName evidence="8">THAP-type domain-containing protein</fullName>
    </recommendedName>
</protein>
<feature type="compositionally biased region" description="Low complexity" evidence="7">
    <location>
        <begin position="112"/>
        <end position="132"/>
    </location>
</feature>
<keyword evidence="6" id="KW-0175">Coiled coil</keyword>
<dbReference type="GO" id="GO:0003677">
    <property type="term" value="F:DNA binding"/>
    <property type="evidence" value="ECO:0007669"/>
    <property type="project" value="UniProtKB-UniRule"/>
</dbReference>
<dbReference type="EMBL" id="GDQN01008959">
    <property type="protein sequence ID" value="JAT82095.1"/>
    <property type="molecule type" value="Transcribed_RNA"/>
</dbReference>
<feature type="non-terminal residue" evidence="9">
    <location>
        <position position="1"/>
    </location>
</feature>
<evidence type="ECO:0000256" key="7">
    <source>
        <dbReference type="SAM" id="MobiDB-lite"/>
    </source>
</evidence>
<evidence type="ECO:0000256" key="5">
    <source>
        <dbReference type="PROSITE-ProRule" id="PRU00309"/>
    </source>
</evidence>
<dbReference type="InterPro" id="IPR052224">
    <property type="entry name" value="THAP_domain_protein"/>
</dbReference>
<reference evidence="9" key="1">
    <citation type="submission" date="2015-09" db="EMBL/GenBank/DDBJ databases">
        <title>De novo assembly of Pectinophora gossypiella (Pink Bollworm) gut transcriptome.</title>
        <authorList>
            <person name="Tassone E.E."/>
        </authorList>
    </citation>
    <scope>NUCLEOTIDE SEQUENCE</scope>
</reference>
<feature type="coiled-coil region" evidence="6">
    <location>
        <begin position="138"/>
        <end position="165"/>
    </location>
</feature>
<keyword evidence="3" id="KW-0862">Zinc</keyword>
<sequence>KEWIIRINRRNWIPNKYSRICSKHFTSDSFMCVPNSKWRRLRDDAIPTLNIMDETDEMKPVIKEEPFDEQSQPQDCVPMSSEIVPSTFSKISSPEQSQQTSIQNQDCVPMNSEIVPSTSSQISSPKPSHQPSTQNQELLMQVLENEQYKRKIQTLQKQLEKSRKVSKRRLRRINTLTKRVTRLSKKNEDLYSILVEHLKKEDFETEYITALDKIK</sequence>
<evidence type="ECO:0000256" key="4">
    <source>
        <dbReference type="ARBA" id="ARBA00023125"/>
    </source>
</evidence>
<accession>A0A1E1W537</accession>
<dbReference type="InterPro" id="IPR006612">
    <property type="entry name" value="THAP_Znf"/>
</dbReference>
<dbReference type="GO" id="GO:0008270">
    <property type="term" value="F:zinc ion binding"/>
    <property type="evidence" value="ECO:0007669"/>
    <property type="project" value="UniProtKB-KW"/>
</dbReference>
<keyword evidence="4 5" id="KW-0238">DNA-binding</keyword>
<feature type="compositionally biased region" description="Polar residues" evidence="7">
    <location>
        <begin position="87"/>
        <end position="106"/>
    </location>
</feature>
<proteinExistence type="predicted"/>
<keyword evidence="2 5" id="KW-0863">Zinc-finger</keyword>
<dbReference type="OrthoDB" id="5982876at2759"/>
<dbReference type="PROSITE" id="PS50950">
    <property type="entry name" value="ZF_THAP"/>
    <property type="match status" value="1"/>
</dbReference>
<dbReference type="AlphaFoldDB" id="A0A1E1W537"/>
<dbReference type="PANTHER" id="PTHR46927:SF3">
    <property type="entry name" value="THAP-TYPE DOMAIN-CONTAINING PROTEIN"/>
    <property type="match status" value="1"/>
</dbReference>
<dbReference type="SUPFAM" id="SSF57716">
    <property type="entry name" value="Glucocorticoid receptor-like (DNA-binding domain)"/>
    <property type="match status" value="1"/>
</dbReference>
<evidence type="ECO:0000259" key="8">
    <source>
        <dbReference type="PROSITE" id="PS50950"/>
    </source>
</evidence>
<dbReference type="SMART" id="SM00980">
    <property type="entry name" value="THAP"/>
    <property type="match status" value="1"/>
</dbReference>
<feature type="domain" description="THAP-type" evidence="8">
    <location>
        <begin position="1"/>
        <end position="50"/>
    </location>
</feature>
<evidence type="ECO:0000313" key="9">
    <source>
        <dbReference type="EMBL" id="JAT82095.1"/>
    </source>
</evidence>
<dbReference type="Pfam" id="PF05485">
    <property type="entry name" value="THAP"/>
    <property type="match status" value="1"/>
</dbReference>
<feature type="region of interest" description="Disordered" evidence="7">
    <location>
        <begin position="87"/>
        <end position="133"/>
    </location>
</feature>
<dbReference type="PANTHER" id="PTHR46927">
    <property type="entry name" value="AGAP005574-PA"/>
    <property type="match status" value="1"/>
</dbReference>
<name>A0A1E1W537_PECGO</name>
<evidence type="ECO:0000256" key="6">
    <source>
        <dbReference type="SAM" id="Coils"/>
    </source>
</evidence>
<evidence type="ECO:0000256" key="1">
    <source>
        <dbReference type="ARBA" id="ARBA00022723"/>
    </source>
</evidence>
<gene>
    <name evidence="9" type="ORF">g.15808</name>
</gene>
<keyword evidence="1" id="KW-0479">Metal-binding</keyword>